<sequence>MRLHKFSERLPFQAPLCPDNLFGHLIATAVPGVEEWREGVYRRTLRLPFGCGIASLQPHASHVACTVELTDPRDLASALDLCRFLLDLNADPSAIDGALSTDPVLAPLISAAPGRRVPRTVDGAEFAIRAVLGQQVSTKAARTHAARLVSRHGTPVGDLFLFPLSFDPADLAMPESRRRTMAALLAALESGLDLSPSADRTSARSWLTSLPGFGPWTVESILMRALGDPDAFLPTDLGIRLAAEALGLPTTPAALIRRSAAWQPWRAYAVQHLWATGDHEVNRIPA</sequence>
<dbReference type="CDD" id="cd00056">
    <property type="entry name" value="ENDO3c"/>
    <property type="match status" value="1"/>
</dbReference>
<comment type="catalytic activity">
    <reaction evidence="1">
        <text>Hydrolysis of alkylated DNA, releasing 3-methyladenine, 3-methylguanine, 7-methylguanine and 7-methyladenine.</text>
        <dbReference type="EC" id="3.2.2.21"/>
    </reaction>
</comment>
<dbReference type="InterPro" id="IPR051912">
    <property type="entry name" value="Alkylbase_DNA_Glycosylase/TA"/>
</dbReference>
<dbReference type="InterPro" id="IPR003265">
    <property type="entry name" value="HhH-GPD_domain"/>
</dbReference>
<keyword evidence="8" id="KW-1185">Reference proteome</keyword>
<organism evidence="7 8">
    <name type="scientific">Lentzea miocenica</name>
    <dbReference type="NCBI Taxonomy" id="3095431"/>
    <lineage>
        <taxon>Bacteria</taxon>
        <taxon>Bacillati</taxon>
        <taxon>Actinomycetota</taxon>
        <taxon>Actinomycetes</taxon>
        <taxon>Pseudonocardiales</taxon>
        <taxon>Pseudonocardiaceae</taxon>
        <taxon>Lentzea</taxon>
    </lineage>
</organism>
<dbReference type="SUPFAM" id="SSF55945">
    <property type="entry name" value="TATA-box binding protein-like"/>
    <property type="match status" value="1"/>
</dbReference>
<gene>
    <name evidence="7" type="ORF">SK803_13110</name>
</gene>
<name>A0ABU4SZ27_9PSEU</name>
<dbReference type="EMBL" id="JAXAVW010000009">
    <property type="protein sequence ID" value="MDX8031161.1"/>
    <property type="molecule type" value="Genomic_DNA"/>
</dbReference>
<evidence type="ECO:0000313" key="7">
    <source>
        <dbReference type="EMBL" id="MDX8031161.1"/>
    </source>
</evidence>
<comment type="caution">
    <text evidence="7">The sequence shown here is derived from an EMBL/GenBank/DDBJ whole genome shotgun (WGS) entry which is preliminary data.</text>
</comment>
<feature type="domain" description="HhH-GPD" evidence="5">
    <location>
        <begin position="132"/>
        <end position="278"/>
    </location>
</feature>
<evidence type="ECO:0000256" key="2">
    <source>
        <dbReference type="ARBA" id="ARBA00012000"/>
    </source>
</evidence>
<dbReference type="Pfam" id="PF06029">
    <property type="entry name" value="AlkA_N"/>
    <property type="match status" value="1"/>
</dbReference>
<dbReference type="Proteomes" id="UP001285521">
    <property type="component" value="Unassembled WGS sequence"/>
</dbReference>
<evidence type="ECO:0000259" key="5">
    <source>
        <dbReference type="SMART" id="SM00478"/>
    </source>
</evidence>
<dbReference type="PANTHER" id="PTHR43003:SF13">
    <property type="entry name" value="DNA-3-METHYLADENINE GLYCOSYLASE 2"/>
    <property type="match status" value="1"/>
</dbReference>
<reference evidence="7 8" key="2">
    <citation type="submission" date="2023-11" db="EMBL/GenBank/DDBJ databases">
        <authorList>
            <person name="Lara A.C."/>
            <person name="Chronakova A."/>
        </authorList>
    </citation>
    <scope>NUCLEOTIDE SEQUENCE [LARGE SCALE GENOMIC DNA]</scope>
    <source>
        <strain evidence="7 8">BCCO 10_0856</strain>
    </source>
</reference>
<dbReference type="Gene3D" id="1.10.340.30">
    <property type="entry name" value="Hypothetical protein, domain 2"/>
    <property type="match status" value="1"/>
</dbReference>
<protein>
    <recommendedName>
        <fullName evidence="2">DNA-3-methyladenine glycosylase II</fullName>
        <ecNumber evidence="2">3.2.2.21</ecNumber>
    </recommendedName>
</protein>
<dbReference type="InterPro" id="IPR023170">
    <property type="entry name" value="HhH_base_excis_C"/>
</dbReference>
<dbReference type="SMART" id="SM00478">
    <property type="entry name" value="ENDO3c"/>
    <property type="match status" value="1"/>
</dbReference>
<dbReference type="SMART" id="SM01009">
    <property type="entry name" value="AlkA_N"/>
    <property type="match status" value="1"/>
</dbReference>
<dbReference type="InterPro" id="IPR011257">
    <property type="entry name" value="DNA_glycosylase"/>
</dbReference>
<evidence type="ECO:0000256" key="3">
    <source>
        <dbReference type="ARBA" id="ARBA00022763"/>
    </source>
</evidence>
<dbReference type="InterPro" id="IPR010316">
    <property type="entry name" value="AlkA_N"/>
</dbReference>
<evidence type="ECO:0000256" key="4">
    <source>
        <dbReference type="ARBA" id="ARBA00023204"/>
    </source>
</evidence>
<proteinExistence type="predicted"/>
<dbReference type="PANTHER" id="PTHR43003">
    <property type="entry name" value="DNA-3-METHYLADENINE GLYCOSYLASE"/>
    <property type="match status" value="1"/>
</dbReference>
<reference evidence="7 8" key="1">
    <citation type="submission" date="2023-11" db="EMBL/GenBank/DDBJ databases">
        <title>Lentzea sokolovensis, sp. nov., Lentzea kristufkii, sp. nov., and Lentzea miocenensis, sp. nov., rare actinobacteria from Sokolov Coal Basin, Miocene lacustrine sediment, Czech Republic.</title>
        <authorList>
            <person name="Lara A."/>
            <person name="Kotroba L."/>
            <person name="Nouioui I."/>
            <person name="Neumann-Schaal M."/>
            <person name="Mast Y."/>
            <person name="Chronakova A."/>
        </authorList>
    </citation>
    <scope>NUCLEOTIDE SEQUENCE [LARGE SCALE GENOMIC DNA]</scope>
    <source>
        <strain evidence="7 8">BCCO 10_0856</strain>
    </source>
</reference>
<dbReference type="InterPro" id="IPR037046">
    <property type="entry name" value="AlkA_N_sf"/>
</dbReference>
<dbReference type="EC" id="3.2.2.21" evidence="2"/>
<dbReference type="SUPFAM" id="SSF48150">
    <property type="entry name" value="DNA-glycosylase"/>
    <property type="match status" value="1"/>
</dbReference>
<feature type="domain" description="DNA-3-methyladenine glycosylase AlkA N-terminal" evidence="6">
    <location>
        <begin position="7"/>
        <end position="122"/>
    </location>
</feature>
<dbReference type="Gene3D" id="3.30.310.20">
    <property type="entry name" value="DNA-3-methyladenine glycosylase AlkA, N-terminal domain"/>
    <property type="match status" value="1"/>
</dbReference>
<accession>A0ABU4SZ27</accession>
<evidence type="ECO:0000256" key="1">
    <source>
        <dbReference type="ARBA" id="ARBA00000086"/>
    </source>
</evidence>
<keyword evidence="4" id="KW-0234">DNA repair</keyword>
<dbReference type="Gene3D" id="1.10.1670.10">
    <property type="entry name" value="Helix-hairpin-Helix base-excision DNA repair enzymes (C-terminal)"/>
    <property type="match status" value="1"/>
</dbReference>
<evidence type="ECO:0000259" key="6">
    <source>
        <dbReference type="SMART" id="SM01009"/>
    </source>
</evidence>
<evidence type="ECO:0000313" key="8">
    <source>
        <dbReference type="Proteomes" id="UP001285521"/>
    </source>
</evidence>
<dbReference type="RefSeq" id="WP_319966226.1">
    <property type="nucleotide sequence ID" value="NZ_JAXAVW010000009.1"/>
</dbReference>
<keyword evidence="3" id="KW-0227">DNA damage</keyword>